<dbReference type="SUPFAM" id="SSF81383">
    <property type="entry name" value="F-box domain"/>
    <property type="match status" value="1"/>
</dbReference>
<proteinExistence type="predicted"/>
<evidence type="ECO:0000259" key="1">
    <source>
        <dbReference type="Pfam" id="PF12937"/>
    </source>
</evidence>
<accession>A0A0C2XD37</accession>
<sequence length="367" mass="42144">MTLNLSDFATELLQCVFSFCSPGDLASLSRVNSTFQHAAEYPLYRHIYLSVDSSYCDRSITRVSYYAHWLLFQTLTSNPQKAALLRSFHFQLDTNSRYDETAGRITNALRGAHGLVDLRITFSGAAAEERLDVTIKSGHFQLHTLYSNCCWDLEGIIVRQKHLRLFGIDDRHKALYFGYLERIKNLCHSRLDSKRELPDIFMFRNPDISQLTLFPKLCRPGQAFTLCRDIATSLRRDLCKGYYIRSDCNFTIYIFDFAQAEAATICKMIEGMAQYFVGCQDFTMRVQTSLAVQGKVLTPWRIPGFSTSTSQLRQLRRLGFYLPSNGPLLQTTMDLRSFLLEELALACPTLKEVVVHNNSEKAYLRLY</sequence>
<organism evidence="2 3">
    <name type="scientific">Amanita muscaria (strain Koide BX008)</name>
    <dbReference type="NCBI Taxonomy" id="946122"/>
    <lineage>
        <taxon>Eukaryota</taxon>
        <taxon>Fungi</taxon>
        <taxon>Dikarya</taxon>
        <taxon>Basidiomycota</taxon>
        <taxon>Agaricomycotina</taxon>
        <taxon>Agaricomycetes</taxon>
        <taxon>Agaricomycetidae</taxon>
        <taxon>Agaricales</taxon>
        <taxon>Pluteineae</taxon>
        <taxon>Amanitaceae</taxon>
        <taxon>Amanita</taxon>
    </lineage>
</organism>
<dbReference type="EMBL" id="KN818232">
    <property type="protein sequence ID" value="KIL67371.1"/>
    <property type="molecule type" value="Genomic_DNA"/>
</dbReference>
<keyword evidence="3" id="KW-1185">Reference proteome</keyword>
<dbReference type="OrthoDB" id="3062746at2759"/>
<gene>
    <name evidence="2" type="ORF">M378DRAFT_9582</name>
</gene>
<dbReference type="InterPro" id="IPR001810">
    <property type="entry name" value="F-box_dom"/>
</dbReference>
<name>A0A0C2XD37_AMAMK</name>
<evidence type="ECO:0000313" key="2">
    <source>
        <dbReference type="EMBL" id="KIL67371.1"/>
    </source>
</evidence>
<dbReference type="InParanoid" id="A0A0C2XD37"/>
<dbReference type="Pfam" id="PF12937">
    <property type="entry name" value="F-box-like"/>
    <property type="match status" value="1"/>
</dbReference>
<reference evidence="2 3" key="1">
    <citation type="submission" date="2014-04" db="EMBL/GenBank/DDBJ databases">
        <title>Evolutionary Origins and Diversification of the Mycorrhizal Mutualists.</title>
        <authorList>
            <consortium name="DOE Joint Genome Institute"/>
            <consortium name="Mycorrhizal Genomics Consortium"/>
            <person name="Kohler A."/>
            <person name="Kuo A."/>
            <person name="Nagy L.G."/>
            <person name="Floudas D."/>
            <person name="Copeland A."/>
            <person name="Barry K.W."/>
            <person name="Cichocki N."/>
            <person name="Veneault-Fourrey C."/>
            <person name="LaButti K."/>
            <person name="Lindquist E.A."/>
            <person name="Lipzen A."/>
            <person name="Lundell T."/>
            <person name="Morin E."/>
            <person name="Murat C."/>
            <person name="Riley R."/>
            <person name="Ohm R."/>
            <person name="Sun H."/>
            <person name="Tunlid A."/>
            <person name="Henrissat B."/>
            <person name="Grigoriev I.V."/>
            <person name="Hibbett D.S."/>
            <person name="Martin F."/>
        </authorList>
    </citation>
    <scope>NUCLEOTIDE SEQUENCE [LARGE SCALE GENOMIC DNA]</scope>
    <source>
        <strain evidence="2 3">Koide BX008</strain>
    </source>
</reference>
<dbReference type="CDD" id="cd09917">
    <property type="entry name" value="F-box_SF"/>
    <property type="match status" value="1"/>
</dbReference>
<dbReference type="HOGENOM" id="CLU_064969_0_0_1"/>
<protein>
    <recommendedName>
        <fullName evidence="1">F-box domain-containing protein</fullName>
    </recommendedName>
</protein>
<dbReference type="Proteomes" id="UP000054549">
    <property type="component" value="Unassembled WGS sequence"/>
</dbReference>
<dbReference type="AlphaFoldDB" id="A0A0C2XD37"/>
<feature type="domain" description="F-box" evidence="1">
    <location>
        <begin position="10"/>
        <end position="49"/>
    </location>
</feature>
<evidence type="ECO:0000313" key="3">
    <source>
        <dbReference type="Proteomes" id="UP000054549"/>
    </source>
</evidence>
<dbReference type="InterPro" id="IPR036047">
    <property type="entry name" value="F-box-like_dom_sf"/>
</dbReference>